<dbReference type="InterPro" id="IPR058548">
    <property type="entry name" value="MlaB-like_STAS"/>
</dbReference>
<reference evidence="2 3" key="1">
    <citation type="submission" date="2019-04" db="EMBL/GenBank/DDBJ databases">
        <title>A novel phosphate-accumulating bacterium identified in bioreactor for phosphate removal from wastewater.</title>
        <authorList>
            <person name="Kotlyarov R.Y."/>
            <person name="Beletsky A.V."/>
            <person name="Kallistova A.Y."/>
            <person name="Dorofeev A.G."/>
            <person name="Nikolaev Y.Y."/>
            <person name="Pimenov N.V."/>
            <person name="Ravin N.V."/>
            <person name="Mardanov A.V."/>
        </authorList>
    </citation>
    <scope>NUCLEOTIDE SEQUENCE [LARGE SCALE GENOMIC DNA]</scope>
    <source>
        <strain evidence="2 3">Bin19</strain>
    </source>
</reference>
<dbReference type="CDD" id="cd07043">
    <property type="entry name" value="STAS_anti-anti-sigma_factors"/>
    <property type="match status" value="1"/>
</dbReference>
<name>A0A5S4EMW0_9PROT</name>
<comment type="caution">
    <text evidence="2">The sequence shown here is derived from an EMBL/GenBank/DDBJ whole genome shotgun (WGS) entry which is preliminary data.</text>
</comment>
<proteinExistence type="predicted"/>
<dbReference type="AlphaFoldDB" id="A0A5S4EMW0"/>
<dbReference type="SUPFAM" id="SSF52091">
    <property type="entry name" value="SpoIIaa-like"/>
    <property type="match status" value="1"/>
</dbReference>
<feature type="domain" description="STAS" evidence="1">
    <location>
        <begin position="16"/>
        <end position="110"/>
    </location>
</feature>
<dbReference type="Proteomes" id="UP000306324">
    <property type="component" value="Unassembled WGS sequence"/>
</dbReference>
<dbReference type="InterPro" id="IPR052746">
    <property type="entry name" value="MlaB_ABC_Transporter"/>
</dbReference>
<dbReference type="Gene3D" id="3.30.750.24">
    <property type="entry name" value="STAS domain"/>
    <property type="match status" value="1"/>
</dbReference>
<keyword evidence="3" id="KW-1185">Reference proteome</keyword>
<dbReference type="Pfam" id="PF13466">
    <property type="entry name" value="STAS_2"/>
    <property type="match status" value="1"/>
</dbReference>
<dbReference type="InterPro" id="IPR002645">
    <property type="entry name" value="STAS_dom"/>
</dbReference>
<accession>A0A5S4EMW0</accession>
<evidence type="ECO:0000259" key="1">
    <source>
        <dbReference type="PROSITE" id="PS50801"/>
    </source>
</evidence>
<dbReference type="PANTHER" id="PTHR35849">
    <property type="entry name" value="BLR2341 PROTEIN"/>
    <property type="match status" value="1"/>
</dbReference>
<evidence type="ECO:0000313" key="3">
    <source>
        <dbReference type="Proteomes" id="UP000306324"/>
    </source>
</evidence>
<dbReference type="PROSITE" id="PS50801">
    <property type="entry name" value="STAS"/>
    <property type="match status" value="1"/>
</dbReference>
<organism evidence="2 3">
    <name type="scientific">Candidatus Accumulibacter phosphatis</name>
    <dbReference type="NCBI Taxonomy" id="327160"/>
    <lineage>
        <taxon>Bacteria</taxon>
        <taxon>Pseudomonadati</taxon>
        <taxon>Pseudomonadota</taxon>
        <taxon>Betaproteobacteria</taxon>
        <taxon>Candidatus Accumulibacter</taxon>
    </lineage>
</organism>
<dbReference type="InterPro" id="IPR036513">
    <property type="entry name" value="STAS_dom_sf"/>
</dbReference>
<evidence type="ECO:0000313" key="2">
    <source>
        <dbReference type="EMBL" id="TMQ76699.1"/>
    </source>
</evidence>
<protein>
    <submittedName>
        <fullName evidence="2">Anti-sigma-factor antagonist (STAS) domain protein</fullName>
    </submittedName>
</protein>
<dbReference type="PANTHER" id="PTHR35849:SF2">
    <property type="entry name" value="BLR2341 PROTEIN"/>
    <property type="match status" value="1"/>
</dbReference>
<sequence length="111" mass="11938">MAMSLVTERSGKTARLTLDGELTIYEVAGIKAELAEVMHGIDEIEIDLGGIAEIDTAGLQLMLIAKRNPGKHVRFVNHPPCVLRLIDLANLGGMLGDPLFISATESARNMP</sequence>
<dbReference type="EMBL" id="SWAD01000043">
    <property type="protein sequence ID" value="TMQ76699.1"/>
    <property type="molecule type" value="Genomic_DNA"/>
</dbReference>
<gene>
    <name evidence="2" type="ORF">ACCUM_4062</name>
</gene>